<sequence length="96" mass="11167">MCSAYRGPRVDGKISLGAFLYLPFSQCLRQTASSTRRYYTALLIHFCFINSFSEDASHFCGIIFQYINLFNLNISRNSQKKVFSSIKSEWLKEINY</sequence>
<gene>
    <name evidence="1" type="ORF">D4N09_07640</name>
</gene>
<evidence type="ECO:0000313" key="2">
    <source>
        <dbReference type="Proteomes" id="UP000460654"/>
    </source>
</evidence>
<dbReference type="EMBL" id="QYOH01000005">
    <property type="protein sequence ID" value="TXU36807.1"/>
    <property type="molecule type" value="Genomic_DNA"/>
</dbReference>
<comment type="caution">
    <text evidence="1">The sequence shown here is derived from an EMBL/GenBank/DDBJ whole genome shotgun (WGS) entry which is preliminary data.</text>
</comment>
<organism evidence="1 2">
    <name type="scientific">Escherichia coli</name>
    <dbReference type="NCBI Taxonomy" id="562"/>
    <lineage>
        <taxon>Bacteria</taxon>
        <taxon>Pseudomonadati</taxon>
        <taxon>Pseudomonadota</taxon>
        <taxon>Gammaproteobacteria</taxon>
        <taxon>Enterobacterales</taxon>
        <taxon>Enterobacteriaceae</taxon>
        <taxon>Escherichia</taxon>
    </lineage>
</organism>
<dbReference type="AlphaFoldDB" id="A0A8T9CX87"/>
<name>A0A8T9CX87_ECOLX</name>
<dbReference type="Proteomes" id="UP000460654">
    <property type="component" value="Unassembled WGS sequence"/>
</dbReference>
<accession>A0A8T9CX87</accession>
<protein>
    <submittedName>
        <fullName evidence="1">Uncharacterized protein</fullName>
    </submittedName>
</protein>
<evidence type="ECO:0000313" key="1">
    <source>
        <dbReference type="EMBL" id="TXU36807.1"/>
    </source>
</evidence>
<reference evidence="1 2" key="1">
    <citation type="submission" date="2018-09" db="EMBL/GenBank/DDBJ databases">
        <title>Persistent metagenomic signatures of early life antibiotic treatment in the infant gut microbiota and resistome.</title>
        <authorList>
            <person name="Gasparrini A.J."/>
        </authorList>
    </citation>
    <scope>NUCLEOTIDE SEQUENCE [LARGE SCALE GENOMIC DNA]</scope>
    <source>
        <strain evidence="1 2">T0181B.E-10</strain>
    </source>
</reference>
<proteinExistence type="predicted"/>